<keyword evidence="6 7" id="KW-0472">Membrane</keyword>
<keyword evidence="2" id="KW-0813">Transport</keyword>
<dbReference type="PANTHER" id="PTHR43163:SF7">
    <property type="entry name" value="DIPEPTIDE-TRANSPORT INTEGRAL MEMBRANE PROTEIN ABC TRANSPORTER DPPB-RELATED"/>
    <property type="match status" value="1"/>
</dbReference>
<feature type="transmembrane region" description="Helical" evidence="7">
    <location>
        <begin position="22"/>
        <end position="43"/>
    </location>
</feature>
<accession>A0A6J7PBM2</accession>
<dbReference type="EMBL" id="CAFBOZ010000088">
    <property type="protein sequence ID" value="CAB5002511.1"/>
    <property type="molecule type" value="Genomic_DNA"/>
</dbReference>
<dbReference type="PROSITE" id="PS50928">
    <property type="entry name" value="ABC_TM1"/>
    <property type="match status" value="1"/>
</dbReference>
<evidence type="ECO:0000256" key="6">
    <source>
        <dbReference type="ARBA" id="ARBA00023136"/>
    </source>
</evidence>
<protein>
    <submittedName>
        <fullName evidence="9">Unannotated protein</fullName>
    </submittedName>
</protein>
<evidence type="ECO:0000256" key="7">
    <source>
        <dbReference type="SAM" id="Phobius"/>
    </source>
</evidence>
<dbReference type="Pfam" id="PF00528">
    <property type="entry name" value="BPD_transp_1"/>
    <property type="match status" value="1"/>
</dbReference>
<evidence type="ECO:0000256" key="4">
    <source>
        <dbReference type="ARBA" id="ARBA00022692"/>
    </source>
</evidence>
<gene>
    <name evidence="9" type="ORF">UFOPK3992_00734</name>
</gene>
<evidence type="ECO:0000313" key="9">
    <source>
        <dbReference type="EMBL" id="CAB5002511.1"/>
    </source>
</evidence>
<dbReference type="GO" id="GO:0055085">
    <property type="term" value="P:transmembrane transport"/>
    <property type="evidence" value="ECO:0007669"/>
    <property type="project" value="InterPro"/>
</dbReference>
<feature type="transmembrane region" description="Helical" evidence="7">
    <location>
        <begin position="249"/>
        <end position="271"/>
    </location>
</feature>
<sequence>MAADYDGSVAAMTIVRFLVGRLIALVITLLIASFLIYGALFIAPGTPLSFLTRGRTVSPEDLAAIKAQYHLDEPFIAQYGHWLGGILHGDFGSSIVGKAPVISLISGRTLNTVALVLCASALILAVGLVVGIVAGLKPGWVDSSLMLTATAAMAIPAFVAAIALIAVFAVNLKWFPVFGAGDGLSDRLYHLVLPSVALALASVAYVARLTRASIRSEADSDHVQTAISRGLPSRVITQRHILRNAMIPIVTVAGLTIGGLIAGAVVIEQVFQLNGLGSYLVQAVGQKDFPVVQAICLLLVAAFIVLNTLVDIAYSFLDPRVNVGRQNG</sequence>
<dbReference type="Pfam" id="PF19300">
    <property type="entry name" value="BPD_transp_1_N"/>
    <property type="match status" value="1"/>
</dbReference>
<evidence type="ECO:0000256" key="1">
    <source>
        <dbReference type="ARBA" id="ARBA00004651"/>
    </source>
</evidence>
<organism evidence="9">
    <name type="scientific">freshwater metagenome</name>
    <dbReference type="NCBI Taxonomy" id="449393"/>
    <lineage>
        <taxon>unclassified sequences</taxon>
        <taxon>metagenomes</taxon>
        <taxon>ecological metagenomes</taxon>
    </lineage>
</organism>
<name>A0A6J7PBM2_9ZZZZ</name>
<comment type="subcellular location">
    <subcellularLocation>
        <location evidence="1">Cell membrane</location>
        <topology evidence="1">Multi-pass membrane protein</topology>
    </subcellularLocation>
</comment>
<feature type="domain" description="ABC transmembrane type-1" evidence="8">
    <location>
        <begin position="109"/>
        <end position="310"/>
    </location>
</feature>
<feature type="transmembrane region" description="Helical" evidence="7">
    <location>
        <begin position="291"/>
        <end position="317"/>
    </location>
</feature>
<dbReference type="InterPro" id="IPR035906">
    <property type="entry name" value="MetI-like_sf"/>
</dbReference>
<feature type="transmembrane region" description="Helical" evidence="7">
    <location>
        <begin position="113"/>
        <end position="133"/>
    </location>
</feature>
<dbReference type="CDD" id="cd06261">
    <property type="entry name" value="TM_PBP2"/>
    <property type="match status" value="1"/>
</dbReference>
<evidence type="ECO:0000259" key="8">
    <source>
        <dbReference type="PROSITE" id="PS50928"/>
    </source>
</evidence>
<dbReference type="AlphaFoldDB" id="A0A6J7PBM2"/>
<dbReference type="SUPFAM" id="SSF161098">
    <property type="entry name" value="MetI-like"/>
    <property type="match status" value="1"/>
</dbReference>
<reference evidence="9" key="1">
    <citation type="submission" date="2020-05" db="EMBL/GenBank/DDBJ databases">
        <authorList>
            <person name="Chiriac C."/>
            <person name="Salcher M."/>
            <person name="Ghai R."/>
            <person name="Kavagutti S V."/>
        </authorList>
    </citation>
    <scope>NUCLEOTIDE SEQUENCE</scope>
</reference>
<dbReference type="Gene3D" id="1.10.3720.10">
    <property type="entry name" value="MetI-like"/>
    <property type="match status" value="1"/>
</dbReference>
<feature type="transmembrane region" description="Helical" evidence="7">
    <location>
        <begin position="188"/>
        <end position="207"/>
    </location>
</feature>
<keyword evidence="5 7" id="KW-1133">Transmembrane helix</keyword>
<dbReference type="GO" id="GO:0005886">
    <property type="term" value="C:plasma membrane"/>
    <property type="evidence" value="ECO:0007669"/>
    <property type="project" value="UniProtKB-SubCell"/>
</dbReference>
<dbReference type="InterPro" id="IPR045621">
    <property type="entry name" value="BPD_transp_1_N"/>
</dbReference>
<evidence type="ECO:0000256" key="5">
    <source>
        <dbReference type="ARBA" id="ARBA00022989"/>
    </source>
</evidence>
<feature type="transmembrane region" description="Helical" evidence="7">
    <location>
        <begin position="145"/>
        <end position="168"/>
    </location>
</feature>
<keyword evidence="3" id="KW-1003">Cell membrane</keyword>
<proteinExistence type="predicted"/>
<evidence type="ECO:0000256" key="2">
    <source>
        <dbReference type="ARBA" id="ARBA00022448"/>
    </source>
</evidence>
<keyword evidence="4 7" id="KW-0812">Transmembrane</keyword>
<dbReference type="PANTHER" id="PTHR43163">
    <property type="entry name" value="DIPEPTIDE TRANSPORT SYSTEM PERMEASE PROTEIN DPPB-RELATED"/>
    <property type="match status" value="1"/>
</dbReference>
<evidence type="ECO:0000256" key="3">
    <source>
        <dbReference type="ARBA" id="ARBA00022475"/>
    </source>
</evidence>
<dbReference type="InterPro" id="IPR000515">
    <property type="entry name" value="MetI-like"/>
</dbReference>